<organism evidence="1 2">
    <name type="scientific">Mytilus edulis</name>
    <name type="common">Blue mussel</name>
    <dbReference type="NCBI Taxonomy" id="6550"/>
    <lineage>
        <taxon>Eukaryota</taxon>
        <taxon>Metazoa</taxon>
        <taxon>Spiralia</taxon>
        <taxon>Lophotrochozoa</taxon>
        <taxon>Mollusca</taxon>
        <taxon>Bivalvia</taxon>
        <taxon>Autobranchia</taxon>
        <taxon>Pteriomorphia</taxon>
        <taxon>Mytilida</taxon>
        <taxon>Mytiloidea</taxon>
        <taxon>Mytilidae</taxon>
        <taxon>Mytilinae</taxon>
        <taxon>Mytilus</taxon>
    </lineage>
</organism>
<dbReference type="OrthoDB" id="6130942at2759"/>
<keyword evidence="2" id="KW-1185">Reference proteome</keyword>
<accession>A0A8S3RMJ3</accession>
<dbReference type="Proteomes" id="UP000683360">
    <property type="component" value="Unassembled WGS sequence"/>
</dbReference>
<evidence type="ECO:0000313" key="2">
    <source>
        <dbReference type="Proteomes" id="UP000683360"/>
    </source>
</evidence>
<comment type="caution">
    <text evidence="1">The sequence shown here is derived from an EMBL/GenBank/DDBJ whole genome shotgun (WGS) entry which is preliminary data.</text>
</comment>
<evidence type="ECO:0000313" key="1">
    <source>
        <dbReference type="EMBL" id="CAG2208086.1"/>
    </source>
</evidence>
<gene>
    <name evidence="1" type="ORF">MEDL_22307</name>
</gene>
<dbReference type="EMBL" id="CAJPWZ010001102">
    <property type="protein sequence ID" value="CAG2208086.1"/>
    <property type="molecule type" value="Genomic_DNA"/>
</dbReference>
<proteinExistence type="predicted"/>
<reference evidence="1" key="1">
    <citation type="submission" date="2021-03" db="EMBL/GenBank/DDBJ databases">
        <authorList>
            <person name="Bekaert M."/>
        </authorList>
    </citation>
    <scope>NUCLEOTIDE SEQUENCE</scope>
</reference>
<name>A0A8S3RMJ3_MYTED</name>
<sequence length="201" mass="21839">MKSKGFKNPGSHKIEKLDCINLICSVKGVIPVGETYFPLEIEGVQTDVLEGATRLLGNLRIGDVVENTRTQATGTLGICLSSPYLNHNAIDPGELRGAIAFCGYSGNQKRNLQTLQKNVLINKPAHFQSGDITMFNQLCLSNLYGTCGMKFQAGDSGTCVYVDTPSYLNKKTGCIGMLIGKSTCGHFILTPMKEILKIFEL</sequence>
<protein>
    <submittedName>
        <fullName evidence="1">Uncharacterized protein</fullName>
    </submittedName>
</protein>
<dbReference type="AlphaFoldDB" id="A0A8S3RMJ3"/>